<dbReference type="AlphaFoldDB" id="A0A7M2YB28"/>
<keyword evidence="2" id="KW-0808">Transferase</keyword>
<reference evidence="2 3" key="1">
    <citation type="submission" date="2019-05" db="EMBL/GenBank/DDBJ databases">
        <title>Chryseobacterium sp. isolated from King George Island, maritime Antarctica.</title>
        <authorList>
            <person name="Peng X."/>
        </authorList>
    </citation>
    <scope>NUCLEOTIDE SEQUENCE [LARGE SCALE GENOMIC DNA]</scope>
    <source>
        <strain evidence="2 3">7-3A</strain>
    </source>
</reference>
<dbReference type="InterPro" id="IPR001296">
    <property type="entry name" value="Glyco_trans_1"/>
</dbReference>
<dbReference type="SUPFAM" id="SSF53756">
    <property type="entry name" value="UDP-Glycosyltransferase/glycogen phosphorylase"/>
    <property type="match status" value="1"/>
</dbReference>
<evidence type="ECO:0000313" key="3">
    <source>
        <dbReference type="Proteomes" id="UP000594195"/>
    </source>
</evidence>
<dbReference type="Pfam" id="PF00534">
    <property type="entry name" value="Glycos_transf_1"/>
    <property type="match status" value="1"/>
</dbReference>
<feature type="domain" description="Glycosyl transferase family 1" evidence="1">
    <location>
        <begin position="177"/>
        <end position="316"/>
    </location>
</feature>
<evidence type="ECO:0000259" key="1">
    <source>
        <dbReference type="Pfam" id="PF00534"/>
    </source>
</evidence>
<proteinExistence type="predicted"/>
<dbReference type="GO" id="GO:0016757">
    <property type="term" value="F:glycosyltransferase activity"/>
    <property type="evidence" value="ECO:0007669"/>
    <property type="project" value="InterPro"/>
</dbReference>
<gene>
    <name evidence="2" type="ORF">Q73A0000_09355</name>
</gene>
<dbReference type="KEGG" id="kfa:Q73A0000_09355"/>
<keyword evidence="3" id="KW-1185">Reference proteome</keyword>
<dbReference type="RefSeq" id="WP_193810727.1">
    <property type="nucleotide sequence ID" value="NZ_CP040442.1"/>
</dbReference>
<name>A0A7M2YB28_9FLAO</name>
<organism evidence="2 3">
    <name type="scientific">Kaistella flava</name>
    <name type="common">ex Peng et al. 2021</name>
    <dbReference type="NCBI Taxonomy" id="2038776"/>
    <lineage>
        <taxon>Bacteria</taxon>
        <taxon>Pseudomonadati</taxon>
        <taxon>Bacteroidota</taxon>
        <taxon>Flavobacteriia</taxon>
        <taxon>Flavobacteriales</taxon>
        <taxon>Weeksellaceae</taxon>
        <taxon>Chryseobacterium group</taxon>
        <taxon>Kaistella</taxon>
    </lineage>
</organism>
<dbReference type="InterPro" id="IPR050194">
    <property type="entry name" value="Glycosyltransferase_grp1"/>
</dbReference>
<sequence>MKDHYDLLILNNCPAFYKINLYNEIAKHRKIFVVFIGYYDQVVIDKDFQENIKFPYKMLNEKQLNQRNILESFFALRKIVKAFSFEKIIYGGYVDPEFILNSFLTPQKKNILQCESAGETKLSGPRFYIKKIVLSRYSQALASGKMHEIVLRKMGFREKVIVTKGVGLADKPVRETFVERHNEFKFLYVGRIIELKNLRNLIAVFNENGLPLTIAGNGTLETELKAISKNNITWLGFVDNKDLDAIYKKHHVFILPSFSEPWGLVVEEALYRNCALVLSDRIGSLNELLLDPETGVSFDPENRQDLQQAIDQVVKNFSVYSKNAADFNFVEKDEHQISAYSTEIFKK</sequence>
<dbReference type="EMBL" id="CP040442">
    <property type="protein sequence ID" value="QOW10563.1"/>
    <property type="molecule type" value="Genomic_DNA"/>
</dbReference>
<dbReference type="PANTHER" id="PTHR45947:SF3">
    <property type="entry name" value="SULFOQUINOVOSYL TRANSFERASE SQD2"/>
    <property type="match status" value="1"/>
</dbReference>
<dbReference type="CDD" id="cd03801">
    <property type="entry name" value="GT4_PimA-like"/>
    <property type="match status" value="1"/>
</dbReference>
<dbReference type="PANTHER" id="PTHR45947">
    <property type="entry name" value="SULFOQUINOVOSYL TRANSFERASE SQD2"/>
    <property type="match status" value="1"/>
</dbReference>
<accession>A0A7M2YB28</accession>
<dbReference type="Proteomes" id="UP000594195">
    <property type="component" value="Chromosome"/>
</dbReference>
<protein>
    <submittedName>
        <fullName evidence="2">Glycosyltransferase family 4 protein</fullName>
    </submittedName>
</protein>
<dbReference type="Gene3D" id="3.40.50.2000">
    <property type="entry name" value="Glycogen Phosphorylase B"/>
    <property type="match status" value="1"/>
</dbReference>
<evidence type="ECO:0000313" key="2">
    <source>
        <dbReference type="EMBL" id="QOW10563.1"/>
    </source>
</evidence>